<keyword evidence="13" id="KW-1185">Reference proteome</keyword>
<organism evidence="11 12">
    <name type="scientific">Parafannyhessea umbonata</name>
    <dbReference type="NCBI Taxonomy" id="604330"/>
    <lineage>
        <taxon>Bacteria</taxon>
        <taxon>Bacillati</taxon>
        <taxon>Actinomycetota</taxon>
        <taxon>Coriobacteriia</taxon>
        <taxon>Coriobacteriales</taxon>
        <taxon>Atopobiaceae</taxon>
        <taxon>Parafannyhessea</taxon>
    </lineage>
</organism>
<sequence>MKEWFTAQGVRDARERIRNYIRETPLEESIYLDDEDRRYFFKLESQQLGRSFKIRGALNTISQLSECEKASGVGTVSTGNHGVAVAMAAKALGIRDCAVVVPLGTPHAKTDRIRYYGARSMMLGADYDEALTLGINYIDRAEMFYVDPFEHDPRVYEGQGTIGFEIMEQNPRIDTIVAPIGGGGLITGIAVAAKSVNPDVRIIGVQTKACPAMSDALRDGVCYSRYPTKGETVCEAIVGGIGEISFEMLPDLVDDIILVSEESIVDAFKFMIEKEQLAVEAGSAMVVAAACEYPDRIGGRNIALVISGGNIDVNILTSVFQGPLAS</sequence>
<dbReference type="RefSeq" id="WP_078687263.1">
    <property type="nucleotide sequence ID" value="NZ_FNWT01000003.1"/>
</dbReference>
<comment type="function">
    <text evidence="7">Catalyzes the anaerobic formation of alpha-ketobutyrate and ammonia from threonine in a two-step reaction. The first step involved a dehydration of threonine and a production of enamine intermediates (aminocrotonate), which tautomerizes to its imine form (iminobutyrate). Both intermediates are unstable and short-lived. The second step is the nonenzymatic hydrolysis of the enamine/imine intermediates to form 2-ketobutyrate and free ammonia. In the low water environment of the cell, the second step is accelerated by RidA.</text>
</comment>
<dbReference type="GO" id="GO:0006567">
    <property type="term" value="P:L-threonine catabolic process"/>
    <property type="evidence" value="ECO:0007669"/>
    <property type="project" value="TreeGrafter"/>
</dbReference>
<dbReference type="EMBL" id="FNWT01000003">
    <property type="protein sequence ID" value="SEH48789.1"/>
    <property type="molecule type" value="Genomic_DNA"/>
</dbReference>
<dbReference type="InterPro" id="IPR050147">
    <property type="entry name" value="Ser/Thr_Dehydratase"/>
</dbReference>
<gene>
    <name evidence="11" type="ORF">SAMN05216446_1280</name>
    <name evidence="10" type="ORF">SAMN05216447_103157</name>
</gene>
<accession>A0A1H9Q4N3</accession>
<dbReference type="GO" id="GO:0004794">
    <property type="term" value="F:threonine deaminase activity"/>
    <property type="evidence" value="ECO:0007669"/>
    <property type="project" value="UniProtKB-EC"/>
</dbReference>
<dbReference type="FunFam" id="3.40.50.1100:FF:000005">
    <property type="entry name" value="Threonine dehydratase catabolic"/>
    <property type="match status" value="1"/>
</dbReference>
<proteinExistence type="inferred from homology"/>
<dbReference type="AlphaFoldDB" id="A0A1H9Q4N3"/>
<keyword evidence="5" id="KW-0663">Pyridoxal phosphate</keyword>
<reference evidence="12 13" key="2">
    <citation type="submission" date="2016-10" db="EMBL/GenBank/DDBJ databases">
        <authorList>
            <person name="Varghese N."/>
            <person name="Submissions S."/>
        </authorList>
    </citation>
    <scope>NUCLEOTIDE SEQUENCE [LARGE SCALE GENOMIC DNA]</scope>
    <source>
        <strain evidence="12">KHGC19</strain>
        <strain evidence="10 13">WCP15</strain>
    </source>
</reference>
<evidence type="ECO:0000256" key="1">
    <source>
        <dbReference type="ARBA" id="ARBA00001274"/>
    </source>
</evidence>
<dbReference type="EMBL" id="FOGP01000004">
    <property type="protein sequence ID" value="SER54899.1"/>
    <property type="molecule type" value="Genomic_DNA"/>
</dbReference>
<dbReference type="GO" id="GO:0030170">
    <property type="term" value="F:pyridoxal phosphate binding"/>
    <property type="evidence" value="ECO:0007669"/>
    <property type="project" value="InterPro"/>
</dbReference>
<dbReference type="InterPro" id="IPR036052">
    <property type="entry name" value="TrpB-like_PALP_sf"/>
</dbReference>
<comment type="similarity">
    <text evidence="3">Belongs to the serine/threonine dehydratase family.</text>
</comment>
<dbReference type="PANTHER" id="PTHR48078">
    <property type="entry name" value="THREONINE DEHYDRATASE, MITOCHONDRIAL-RELATED"/>
    <property type="match status" value="1"/>
</dbReference>
<dbReference type="Proteomes" id="UP000199128">
    <property type="component" value="Unassembled WGS sequence"/>
</dbReference>
<dbReference type="InterPro" id="IPR000634">
    <property type="entry name" value="Ser/Thr_deHydtase_PyrdxlP-BS"/>
</dbReference>
<dbReference type="Gene3D" id="3.40.50.1100">
    <property type="match status" value="2"/>
</dbReference>
<evidence type="ECO:0000313" key="11">
    <source>
        <dbReference type="EMBL" id="SER54899.1"/>
    </source>
</evidence>
<feature type="domain" description="Tryptophan synthase beta chain-like PALP" evidence="9">
    <location>
        <begin position="18"/>
        <end position="308"/>
    </location>
</feature>
<evidence type="ECO:0000256" key="7">
    <source>
        <dbReference type="ARBA" id="ARBA00025527"/>
    </source>
</evidence>
<evidence type="ECO:0000256" key="8">
    <source>
        <dbReference type="ARBA" id="ARBA00031427"/>
    </source>
</evidence>
<protein>
    <recommendedName>
        <fullName evidence="4">threonine ammonia-lyase</fullName>
        <ecNumber evidence="4">4.3.1.19</ecNumber>
    </recommendedName>
    <alternativeName>
        <fullName evidence="8">Threonine deaminase</fullName>
    </alternativeName>
</protein>
<evidence type="ECO:0000313" key="12">
    <source>
        <dbReference type="Proteomes" id="UP000199128"/>
    </source>
</evidence>
<evidence type="ECO:0000259" key="9">
    <source>
        <dbReference type="Pfam" id="PF00291"/>
    </source>
</evidence>
<evidence type="ECO:0000313" key="13">
    <source>
        <dbReference type="Proteomes" id="UP000199135"/>
    </source>
</evidence>
<name>A0A1H9Q4N3_9ACTN</name>
<dbReference type="SUPFAM" id="SSF53686">
    <property type="entry name" value="Tryptophan synthase beta subunit-like PLP-dependent enzymes"/>
    <property type="match status" value="1"/>
</dbReference>
<dbReference type="GO" id="GO:0009097">
    <property type="term" value="P:isoleucine biosynthetic process"/>
    <property type="evidence" value="ECO:0007669"/>
    <property type="project" value="TreeGrafter"/>
</dbReference>
<dbReference type="EC" id="4.3.1.19" evidence="4"/>
<keyword evidence="6 11" id="KW-0456">Lyase</keyword>
<comment type="catalytic activity">
    <reaction evidence="1">
        <text>L-threonine = 2-oxobutanoate + NH4(+)</text>
        <dbReference type="Rhea" id="RHEA:22108"/>
        <dbReference type="ChEBI" id="CHEBI:16763"/>
        <dbReference type="ChEBI" id="CHEBI:28938"/>
        <dbReference type="ChEBI" id="CHEBI:57926"/>
        <dbReference type="EC" id="4.3.1.19"/>
    </reaction>
</comment>
<evidence type="ECO:0000313" key="10">
    <source>
        <dbReference type="EMBL" id="SEH48789.1"/>
    </source>
</evidence>
<dbReference type="Pfam" id="PF00291">
    <property type="entry name" value="PALP"/>
    <property type="match status" value="1"/>
</dbReference>
<dbReference type="InterPro" id="IPR001926">
    <property type="entry name" value="TrpB-like_PALP"/>
</dbReference>
<evidence type="ECO:0000256" key="4">
    <source>
        <dbReference type="ARBA" id="ARBA00012096"/>
    </source>
</evidence>
<dbReference type="PANTHER" id="PTHR48078:SF6">
    <property type="entry name" value="L-THREONINE DEHYDRATASE CATABOLIC TDCB"/>
    <property type="match status" value="1"/>
</dbReference>
<reference evidence="11" key="1">
    <citation type="submission" date="2016-10" db="EMBL/GenBank/DDBJ databases">
        <authorList>
            <person name="de Groot N.N."/>
        </authorList>
    </citation>
    <scope>NUCLEOTIDE SEQUENCE [LARGE SCALE GENOMIC DNA]</scope>
    <source>
        <strain evidence="11">KHGC19</strain>
    </source>
</reference>
<dbReference type="Proteomes" id="UP000199135">
    <property type="component" value="Unassembled WGS sequence"/>
</dbReference>
<comment type="cofactor">
    <cofactor evidence="2">
        <name>pyridoxal 5'-phosphate</name>
        <dbReference type="ChEBI" id="CHEBI:597326"/>
    </cofactor>
</comment>
<dbReference type="PROSITE" id="PS00165">
    <property type="entry name" value="DEHYDRATASE_SER_THR"/>
    <property type="match status" value="1"/>
</dbReference>
<dbReference type="CDD" id="cd01562">
    <property type="entry name" value="Thr-dehyd"/>
    <property type="match status" value="1"/>
</dbReference>
<evidence type="ECO:0000256" key="2">
    <source>
        <dbReference type="ARBA" id="ARBA00001933"/>
    </source>
</evidence>
<evidence type="ECO:0000256" key="3">
    <source>
        <dbReference type="ARBA" id="ARBA00010869"/>
    </source>
</evidence>
<evidence type="ECO:0000256" key="6">
    <source>
        <dbReference type="ARBA" id="ARBA00023239"/>
    </source>
</evidence>
<dbReference type="GO" id="GO:0006565">
    <property type="term" value="P:L-serine catabolic process"/>
    <property type="evidence" value="ECO:0007669"/>
    <property type="project" value="TreeGrafter"/>
</dbReference>
<evidence type="ECO:0000256" key="5">
    <source>
        <dbReference type="ARBA" id="ARBA00022898"/>
    </source>
</evidence>
<dbReference type="GO" id="GO:0003941">
    <property type="term" value="F:L-serine ammonia-lyase activity"/>
    <property type="evidence" value="ECO:0007669"/>
    <property type="project" value="TreeGrafter"/>
</dbReference>